<name>A0ABZ0GRE5_9GAMM</name>
<feature type="chain" id="PRO_5045663015" evidence="4">
    <location>
        <begin position="36"/>
        <end position="390"/>
    </location>
</feature>
<protein>
    <submittedName>
        <fullName evidence="6">YCF48-related protein</fullName>
    </submittedName>
</protein>
<reference evidence="6 7" key="1">
    <citation type="submission" date="2023-09" db="EMBL/GenBank/DDBJ databases">
        <authorList>
            <person name="Qi X."/>
        </authorList>
    </citation>
    <scope>NUCLEOTIDE SEQUENCE [LARGE SCALE GENOMIC DNA]</scope>
    <source>
        <strain evidence="6 7">S1-1</strain>
    </source>
</reference>
<evidence type="ECO:0000256" key="2">
    <source>
        <dbReference type="ARBA" id="ARBA00023276"/>
    </source>
</evidence>
<sequence length="390" mass="42343">MMSIFRHLPLLTSRRHYAASAFVACLGLISAIASAKNDALAESAMTSSLAQHSLLMDLDQVGSRLIAVGERGHILISEDNAISWKQMPVPVRVTLTASYFVDEKHGWAVGHDGVVLHTSDGGSHWQKQLDGRQANQLMLERAQAQLAKNEVTIQAAIQTANPEQLNELEMQLESLTINAEDAESFVIEGASRPFLDVWFRNDREGFIVGAYGLFLHTTNGGDSWQPWTEHIDNQDLLHLNAIRLVGKSLYIAAEAGHLFRSDDNGESWILLDSPYDGTFFGLIGAGDNALVAYGLRGNAFISYDQGNHWQTINTGIDASLFGSTRLPDGSVTLVGDGGFSFQINPKGQVSHLSQTPNKLPLSAVISKSDTNLLTVGLAGIQPISSQNIKP</sequence>
<keyword evidence="3" id="KW-0175">Coiled coil</keyword>
<dbReference type="PANTHER" id="PTHR47199">
    <property type="entry name" value="PHOTOSYSTEM II STABILITY/ASSEMBLY FACTOR HCF136, CHLOROPLASTIC"/>
    <property type="match status" value="1"/>
</dbReference>
<dbReference type="SUPFAM" id="SSF110296">
    <property type="entry name" value="Oligoxyloglucan reducing end-specific cellobiohydrolase"/>
    <property type="match status" value="1"/>
</dbReference>
<feature type="domain" description="Photosynthesis system II assembly factor Ycf48/Hcf136-like" evidence="5">
    <location>
        <begin position="193"/>
        <end position="345"/>
    </location>
</feature>
<evidence type="ECO:0000313" key="7">
    <source>
        <dbReference type="Proteomes" id="UP001301442"/>
    </source>
</evidence>
<dbReference type="RefSeq" id="WP_348396956.1">
    <property type="nucleotide sequence ID" value="NZ_CP136600.1"/>
</dbReference>
<proteinExistence type="predicted"/>
<feature type="coiled-coil region" evidence="3">
    <location>
        <begin position="139"/>
        <end position="185"/>
    </location>
</feature>
<evidence type="ECO:0000256" key="4">
    <source>
        <dbReference type="SAM" id="SignalP"/>
    </source>
</evidence>
<evidence type="ECO:0000313" key="6">
    <source>
        <dbReference type="EMBL" id="WOH38183.1"/>
    </source>
</evidence>
<gene>
    <name evidence="6" type="ORF">RI844_02805</name>
</gene>
<dbReference type="Proteomes" id="UP001301442">
    <property type="component" value="Chromosome"/>
</dbReference>
<keyword evidence="1" id="KW-0602">Photosynthesis</keyword>
<keyword evidence="4" id="KW-0732">Signal</keyword>
<accession>A0ABZ0GRE5</accession>
<dbReference type="EMBL" id="CP136600">
    <property type="protein sequence ID" value="WOH38183.1"/>
    <property type="molecule type" value="Genomic_DNA"/>
</dbReference>
<dbReference type="InterPro" id="IPR028203">
    <property type="entry name" value="PSII_CF48-like_dom"/>
</dbReference>
<keyword evidence="2" id="KW-0604">Photosystem II</keyword>
<dbReference type="Pfam" id="PF14870">
    <property type="entry name" value="PSII_BNR"/>
    <property type="match status" value="2"/>
</dbReference>
<organism evidence="6 7">
    <name type="scientific">Thalassotalea fonticola</name>
    <dbReference type="NCBI Taxonomy" id="3065649"/>
    <lineage>
        <taxon>Bacteria</taxon>
        <taxon>Pseudomonadati</taxon>
        <taxon>Pseudomonadota</taxon>
        <taxon>Gammaproteobacteria</taxon>
        <taxon>Alteromonadales</taxon>
        <taxon>Colwelliaceae</taxon>
        <taxon>Thalassotalea</taxon>
    </lineage>
</organism>
<evidence type="ECO:0000256" key="1">
    <source>
        <dbReference type="ARBA" id="ARBA00022531"/>
    </source>
</evidence>
<dbReference type="Gene3D" id="2.130.10.10">
    <property type="entry name" value="YVTN repeat-like/Quinoprotein amine dehydrogenase"/>
    <property type="match status" value="2"/>
</dbReference>
<dbReference type="PANTHER" id="PTHR47199:SF2">
    <property type="entry name" value="PHOTOSYSTEM II STABILITY_ASSEMBLY FACTOR HCF136, CHLOROPLASTIC"/>
    <property type="match status" value="1"/>
</dbReference>
<evidence type="ECO:0000256" key="3">
    <source>
        <dbReference type="SAM" id="Coils"/>
    </source>
</evidence>
<keyword evidence="7" id="KW-1185">Reference proteome</keyword>
<evidence type="ECO:0000259" key="5">
    <source>
        <dbReference type="Pfam" id="PF14870"/>
    </source>
</evidence>
<feature type="signal peptide" evidence="4">
    <location>
        <begin position="1"/>
        <end position="35"/>
    </location>
</feature>
<dbReference type="InterPro" id="IPR015943">
    <property type="entry name" value="WD40/YVTN_repeat-like_dom_sf"/>
</dbReference>
<feature type="domain" description="Photosynthesis system II assembly factor Ycf48/Hcf136-like" evidence="5">
    <location>
        <begin position="80"/>
        <end position="136"/>
    </location>
</feature>